<organism evidence="2 3">
    <name type="scientific">Candidatus Nomurabacteria bacterium RIFCSPHIGHO2_01_FULL_42_15</name>
    <dbReference type="NCBI Taxonomy" id="1801742"/>
    <lineage>
        <taxon>Bacteria</taxon>
        <taxon>Candidatus Nomuraibacteriota</taxon>
    </lineage>
</organism>
<keyword evidence="1" id="KW-0812">Transmembrane</keyword>
<reference evidence="2 3" key="1">
    <citation type="journal article" date="2016" name="Nat. Commun.">
        <title>Thousands of microbial genomes shed light on interconnected biogeochemical processes in an aquifer system.</title>
        <authorList>
            <person name="Anantharaman K."/>
            <person name="Brown C.T."/>
            <person name="Hug L.A."/>
            <person name="Sharon I."/>
            <person name="Castelle C.J."/>
            <person name="Probst A.J."/>
            <person name="Thomas B.C."/>
            <person name="Singh A."/>
            <person name="Wilkins M.J."/>
            <person name="Karaoz U."/>
            <person name="Brodie E.L."/>
            <person name="Williams K.H."/>
            <person name="Hubbard S.S."/>
            <person name="Banfield J.F."/>
        </authorList>
    </citation>
    <scope>NUCLEOTIDE SEQUENCE [LARGE SCALE GENOMIC DNA]</scope>
</reference>
<evidence type="ECO:0000256" key="1">
    <source>
        <dbReference type="SAM" id="Phobius"/>
    </source>
</evidence>
<comment type="caution">
    <text evidence="2">The sequence shown here is derived from an EMBL/GenBank/DDBJ whole genome shotgun (WGS) entry which is preliminary data.</text>
</comment>
<accession>A0A1F6VFP0</accession>
<proteinExistence type="predicted"/>
<dbReference type="AlphaFoldDB" id="A0A1F6VFP0"/>
<evidence type="ECO:0000313" key="3">
    <source>
        <dbReference type="Proteomes" id="UP000178235"/>
    </source>
</evidence>
<gene>
    <name evidence="2" type="ORF">A2738_00775</name>
</gene>
<feature type="transmembrane region" description="Helical" evidence="1">
    <location>
        <begin position="9"/>
        <end position="30"/>
    </location>
</feature>
<dbReference type="Proteomes" id="UP000178235">
    <property type="component" value="Unassembled WGS sequence"/>
</dbReference>
<dbReference type="EMBL" id="MFTS01000003">
    <property type="protein sequence ID" value="OGI68408.1"/>
    <property type="molecule type" value="Genomic_DNA"/>
</dbReference>
<keyword evidence="1" id="KW-1133">Transmembrane helix</keyword>
<keyword evidence="1" id="KW-0472">Membrane</keyword>
<name>A0A1F6VFP0_9BACT</name>
<evidence type="ECO:0000313" key="2">
    <source>
        <dbReference type="EMBL" id="OGI68408.1"/>
    </source>
</evidence>
<sequence>MIEPKMERIAIIIIIGSLVIGNVFFGFNYFTLSREIGGVKSGQSKVETNEKIINFTSMFIEKVLQADTEVDFETRLTLENAVRDLKDAEVMAEWQNFTGSGAEADAQNSVKKLLGILIGKIQK</sequence>
<protein>
    <submittedName>
        <fullName evidence="2">Uncharacterized protein</fullName>
    </submittedName>
</protein>